<reference evidence="3 4" key="1">
    <citation type="submission" date="2012-02" db="EMBL/GenBank/DDBJ databases">
        <title>The Genome Sequence of Bacteroides finegoldii CL09T03C10.</title>
        <authorList>
            <consortium name="The Broad Institute Genome Sequencing Platform"/>
            <person name="Earl A."/>
            <person name="Ward D."/>
            <person name="Feldgarden M."/>
            <person name="Gevers D."/>
            <person name="Zitomersky N.L."/>
            <person name="Coyne M.J."/>
            <person name="Comstock L.E."/>
            <person name="Young S.K."/>
            <person name="Zeng Q."/>
            <person name="Gargeya S."/>
            <person name="Fitzgerald M."/>
            <person name="Haas B."/>
            <person name="Abouelleil A."/>
            <person name="Alvarado L."/>
            <person name="Arachchi H.M."/>
            <person name="Berlin A."/>
            <person name="Chapman S.B."/>
            <person name="Gearin G."/>
            <person name="Goldberg J."/>
            <person name="Griggs A."/>
            <person name="Gujja S."/>
            <person name="Hansen M."/>
            <person name="Heiman D."/>
            <person name="Howarth C."/>
            <person name="Larimer J."/>
            <person name="Lui A."/>
            <person name="MacDonald P.J.P."/>
            <person name="McCowen C."/>
            <person name="Montmayeur A."/>
            <person name="Murphy C."/>
            <person name="Neiman D."/>
            <person name="Pearson M."/>
            <person name="Priest M."/>
            <person name="Roberts A."/>
            <person name="Saif S."/>
            <person name="Shea T."/>
            <person name="Sisk P."/>
            <person name="Stolte C."/>
            <person name="Sykes S."/>
            <person name="Wortman J."/>
            <person name="Nusbaum C."/>
            <person name="Birren B."/>
        </authorList>
    </citation>
    <scope>NUCLEOTIDE SEQUENCE [LARGE SCALE GENOMIC DNA]</scope>
    <source>
        <strain evidence="3 4">CL09T03C10</strain>
    </source>
</reference>
<feature type="domain" description="DUF5017" evidence="2">
    <location>
        <begin position="46"/>
        <end position="206"/>
    </location>
</feature>
<gene>
    <name evidence="3" type="ORF">HMPREF1057_02266</name>
</gene>
<comment type="caution">
    <text evidence="3">The sequence shown here is derived from an EMBL/GenBank/DDBJ whole genome shotgun (WGS) entry which is preliminary data.</text>
</comment>
<evidence type="ECO:0000256" key="1">
    <source>
        <dbReference type="SAM" id="SignalP"/>
    </source>
</evidence>
<dbReference type="InterPro" id="IPR032185">
    <property type="entry name" value="DUF5017"/>
</dbReference>
<dbReference type="Proteomes" id="UP000007995">
    <property type="component" value="Unassembled WGS sequence"/>
</dbReference>
<dbReference type="RefSeq" id="WP_007762951.1">
    <property type="nucleotide sequence ID" value="NZ_AKBZ01000004.1"/>
</dbReference>
<keyword evidence="1" id="KW-0732">Signal</keyword>
<accession>K5CCR1</accession>
<dbReference type="AlphaFoldDB" id="K5CCR1"/>
<evidence type="ECO:0000313" key="4">
    <source>
        <dbReference type="Proteomes" id="UP000007995"/>
    </source>
</evidence>
<dbReference type="OrthoDB" id="1082472at2"/>
<feature type="signal peptide" evidence="1">
    <location>
        <begin position="1"/>
        <end position="20"/>
    </location>
</feature>
<proteinExistence type="predicted"/>
<protein>
    <recommendedName>
        <fullName evidence="2">DUF5017 domain-containing protein</fullName>
    </recommendedName>
</protein>
<feature type="chain" id="PRO_5003886360" description="DUF5017 domain-containing protein" evidence="1">
    <location>
        <begin position="21"/>
        <end position="338"/>
    </location>
</feature>
<dbReference type="Pfam" id="PF16409">
    <property type="entry name" value="DUF5017"/>
    <property type="match status" value="1"/>
</dbReference>
<dbReference type="EMBL" id="AGXW01000008">
    <property type="protein sequence ID" value="EKJ90964.1"/>
    <property type="molecule type" value="Genomic_DNA"/>
</dbReference>
<dbReference type="HOGENOM" id="CLU_066814_1_0_10"/>
<organism evidence="3 4">
    <name type="scientific">Bacteroides finegoldii CL09T03C10</name>
    <dbReference type="NCBI Taxonomy" id="997888"/>
    <lineage>
        <taxon>Bacteria</taxon>
        <taxon>Pseudomonadati</taxon>
        <taxon>Bacteroidota</taxon>
        <taxon>Bacteroidia</taxon>
        <taxon>Bacteroidales</taxon>
        <taxon>Bacteroidaceae</taxon>
        <taxon>Bacteroides</taxon>
    </lineage>
</organism>
<evidence type="ECO:0000313" key="3">
    <source>
        <dbReference type="EMBL" id="EKJ90964.1"/>
    </source>
</evidence>
<dbReference type="PROSITE" id="PS51257">
    <property type="entry name" value="PROKAR_LIPOPROTEIN"/>
    <property type="match status" value="1"/>
</dbReference>
<name>K5CCR1_9BACE</name>
<sequence length="338" mass="37602">MKTYKLIALCLASLFFGACEDGLDEEVGLQVSVATNENTSYDGQIVTVKKGTPVQFLLSGDPDFISFFSGEEGYKYQYRERSSIDPSQLEKVSLDFSINLQYGNITGTERHVYISDEFPGLSKDNFENDSILVEQFETDGKWKEIVNEYPAINKTQSYSIDVSEYIGKKVTIAICYRGLKNDVAQSTFRFDQMCFTDVMKNGQTTQYSAGSFGFVPLNMKNKWNLSDQAKMEGDPEYGSGAGINGIWNLDNVGTGTLILQSSSIGSGLKYSWLVSDPIAVNSCTPDQGTKIKDITQSLDFYTHTYNEIGIYNATFLARNANIDHTSTVTRNLVINVVE</sequence>
<evidence type="ECO:0000259" key="2">
    <source>
        <dbReference type="Pfam" id="PF16409"/>
    </source>
</evidence>